<comment type="caution">
    <text evidence="1">The sequence shown here is derived from an EMBL/GenBank/DDBJ whole genome shotgun (WGS) entry which is preliminary data.</text>
</comment>
<dbReference type="EMBL" id="BMEY01000002">
    <property type="protein sequence ID" value="GGA65192.1"/>
    <property type="molecule type" value="Genomic_DNA"/>
</dbReference>
<organism evidence="1 2">
    <name type="scientific">Ornithinibacillus halotolerans</name>
    <dbReference type="NCBI Taxonomy" id="1274357"/>
    <lineage>
        <taxon>Bacteria</taxon>
        <taxon>Bacillati</taxon>
        <taxon>Bacillota</taxon>
        <taxon>Bacilli</taxon>
        <taxon>Bacillales</taxon>
        <taxon>Bacillaceae</taxon>
        <taxon>Ornithinibacillus</taxon>
    </lineage>
</organism>
<dbReference type="RefSeq" id="WP_188383230.1">
    <property type="nucleotide sequence ID" value="NZ_BMEY01000002.1"/>
</dbReference>
<reference evidence="1" key="2">
    <citation type="submission" date="2020-09" db="EMBL/GenBank/DDBJ databases">
        <authorList>
            <person name="Sun Q."/>
            <person name="Zhou Y."/>
        </authorList>
    </citation>
    <scope>NUCLEOTIDE SEQUENCE</scope>
    <source>
        <strain evidence="1">CGMCC 1.12408</strain>
    </source>
</reference>
<evidence type="ECO:0000313" key="1">
    <source>
        <dbReference type="EMBL" id="GGA65192.1"/>
    </source>
</evidence>
<proteinExistence type="predicted"/>
<dbReference type="Proteomes" id="UP000613512">
    <property type="component" value="Unassembled WGS sequence"/>
</dbReference>
<evidence type="ECO:0000313" key="2">
    <source>
        <dbReference type="Proteomes" id="UP000613512"/>
    </source>
</evidence>
<reference evidence="1" key="1">
    <citation type="journal article" date="2014" name="Int. J. Syst. Evol. Microbiol.">
        <title>Complete genome sequence of Corynebacterium casei LMG S-19264T (=DSM 44701T), isolated from a smear-ripened cheese.</title>
        <authorList>
            <consortium name="US DOE Joint Genome Institute (JGI-PGF)"/>
            <person name="Walter F."/>
            <person name="Albersmeier A."/>
            <person name="Kalinowski J."/>
            <person name="Ruckert C."/>
        </authorList>
    </citation>
    <scope>NUCLEOTIDE SEQUENCE</scope>
    <source>
        <strain evidence="1">CGMCC 1.12408</strain>
    </source>
</reference>
<keyword evidence="2" id="KW-1185">Reference proteome</keyword>
<gene>
    <name evidence="1" type="ORF">GCM10008025_06310</name>
</gene>
<accession>A0A916W4G6</accession>
<name>A0A916W4G6_9BACI</name>
<sequence length="126" mass="14565">MYRISIAPLENIVEVAKENSKGIGENLDFFTNIYEAGMKNVLRQIAYRTLLNCEIDGSFNTETKEYKEVEKEVYLNFNLIQEQMQNNNNLSLLSDLEAGFNSLEGISSQEHFIQGFIEGYKFTKEF</sequence>
<protein>
    <submittedName>
        <fullName evidence="1">Uncharacterized protein</fullName>
    </submittedName>
</protein>
<dbReference type="AlphaFoldDB" id="A0A916W4G6"/>